<feature type="transmembrane region" description="Helical" evidence="6">
    <location>
        <begin position="103"/>
        <end position="128"/>
    </location>
</feature>
<sequence length="246" mass="24302">MTDTRRPAPELPAVRWSAPAGPALLALFALLHTTAQYLLQVKGWHPAAAGLGVLPFALGLHAVAGRNAAMARVLGERPLITAGALLLACALLLMSTARAHTPYALYCLCLALAGVGAGMCAPPLAAIAGAPPPGPEPGPTPARTGPARTGFPRHLGPVLGLLVPGAVLAAAPASPPPSARAALGGPAASAPDAAGPPVMSIVDSQVAAAAVTDGMRVAFTAGAAVLIAFSLLHALLHRGDPGPSRP</sequence>
<dbReference type="Gene3D" id="1.20.1250.20">
    <property type="entry name" value="MFS general substrate transporter like domains"/>
    <property type="match status" value="1"/>
</dbReference>
<keyword evidence="3 6" id="KW-0812">Transmembrane</keyword>
<keyword evidence="8" id="KW-1185">Reference proteome</keyword>
<comment type="subcellular location">
    <subcellularLocation>
        <location evidence="1">Cell inner membrane</location>
        <topology evidence="1">Multi-pass membrane protein</topology>
    </subcellularLocation>
</comment>
<dbReference type="Proteomes" id="UP001195724">
    <property type="component" value="Unassembled WGS sequence"/>
</dbReference>
<evidence type="ECO:0000256" key="6">
    <source>
        <dbReference type="SAM" id="Phobius"/>
    </source>
</evidence>
<evidence type="ECO:0000256" key="4">
    <source>
        <dbReference type="ARBA" id="ARBA00022989"/>
    </source>
</evidence>
<reference evidence="7 8" key="1">
    <citation type="submission" date="2021-01" db="EMBL/GenBank/DDBJ databases">
        <title>Sequencing the genomes of 1000 actinobacteria strains.</title>
        <authorList>
            <person name="Klenk H.-P."/>
        </authorList>
    </citation>
    <scope>NUCLEOTIDE SEQUENCE [LARGE SCALE GENOMIC DNA]</scope>
    <source>
        <strain evidence="7 8">DSM 44581</strain>
    </source>
</reference>
<feature type="transmembrane region" description="Helical" evidence="6">
    <location>
        <begin position="217"/>
        <end position="236"/>
    </location>
</feature>
<dbReference type="InterPro" id="IPR036259">
    <property type="entry name" value="MFS_trans_sf"/>
</dbReference>
<dbReference type="SUPFAM" id="SSF103473">
    <property type="entry name" value="MFS general substrate transporter"/>
    <property type="match status" value="1"/>
</dbReference>
<comment type="caution">
    <text evidence="7">The sequence shown here is derived from an EMBL/GenBank/DDBJ whole genome shotgun (WGS) entry which is preliminary data.</text>
</comment>
<keyword evidence="2" id="KW-0813">Transport</keyword>
<evidence type="ECO:0000256" key="1">
    <source>
        <dbReference type="ARBA" id="ARBA00004429"/>
    </source>
</evidence>
<evidence type="ECO:0000313" key="8">
    <source>
        <dbReference type="Proteomes" id="UP001195724"/>
    </source>
</evidence>
<accession>A0ABS2S168</accession>
<evidence type="ECO:0000313" key="7">
    <source>
        <dbReference type="EMBL" id="MBM7809976.1"/>
    </source>
</evidence>
<keyword evidence="5 6" id="KW-0472">Membrane</keyword>
<dbReference type="EMBL" id="JAFBCL010000001">
    <property type="protein sequence ID" value="MBM7809976.1"/>
    <property type="molecule type" value="Genomic_DNA"/>
</dbReference>
<dbReference type="PANTHER" id="PTHR23501">
    <property type="entry name" value="MAJOR FACILITATOR SUPERFAMILY"/>
    <property type="match status" value="1"/>
</dbReference>
<feature type="transmembrane region" description="Helical" evidence="6">
    <location>
        <begin position="79"/>
        <end position="96"/>
    </location>
</feature>
<proteinExistence type="predicted"/>
<gene>
    <name evidence="7" type="ORF">JOE68_000841</name>
</gene>
<organism evidence="7 8">
    <name type="scientific">Saccharothrix algeriensis</name>
    <dbReference type="NCBI Taxonomy" id="173560"/>
    <lineage>
        <taxon>Bacteria</taxon>
        <taxon>Bacillati</taxon>
        <taxon>Actinomycetota</taxon>
        <taxon>Actinomycetes</taxon>
        <taxon>Pseudonocardiales</taxon>
        <taxon>Pseudonocardiaceae</taxon>
        <taxon>Saccharothrix</taxon>
    </lineage>
</organism>
<evidence type="ECO:0000256" key="5">
    <source>
        <dbReference type="ARBA" id="ARBA00023136"/>
    </source>
</evidence>
<evidence type="ECO:0000256" key="2">
    <source>
        <dbReference type="ARBA" id="ARBA00022448"/>
    </source>
</evidence>
<evidence type="ECO:0008006" key="9">
    <source>
        <dbReference type="Google" id="ProtNLM"/>
    </source>
</evidence>
<feature type="transmembrane region" description="Helical" evidence="6">
    <location>
        <begin position="46"/>
        <end position="64"/>
    </location>
</feature>
<protein>
    <recommendedName>
        <fullName evidence="9">MFS transporter</fullName>
    </recommendedName>
</protein>
<dbReference type="RefSeq" id="WP_204841013.1">
    <property type="nucleotide sequence ID" value="NZ_JAFBCL010000001.1"/>
</dbReference>
<keyword evidence="4 6" id="KW-1133">Transmembrane helix</keyword>
<dbReference type="PANTHER" id="PTHR23501:SF191">
    <property type="entry name" value="VACUOLAR BASIC AMINO ACID TRANSPORTER 4"/>
    <property type="match status" value="1"/>
</dbReference>
<evidence type="ECO:0000256" key="3">
    <source>
        <dbReference type="ARBA" id="ARBA00022692"/>
    </source>
</evidence>
<name>A0ABS2S168_9PSEU</name>